<reference evidence="3 4" key="1">
    <citation type="submission" date="2014-11" db="EMBL/GenBank/DDBJ databases">
        <title>Genome of a novel goose pathogen.</title>
        <authorList>
            <person name="Hansen C.M."/>
            <person name="Hueffer K."/>
            <person name="Choi S.C."/>
        </authorList>
    </citation>
    <scope>NUCLEOTIDE SEQUENCE [LARGE SCALE GENOMIC DNA]</scope>
    <source>
        <strain evidence="3 4">KH1503</strain>
    </source>
</reference>
<dbReference type="OrthoDB" id="9180865at2"/>
<proteinExistence type="predicted"/>
<sequence>MLKQTLFGLIAVAASVSAFASAKCTAHPKSEQIPPAKFQQQLKDQGYTIKKFKTSDNCYELYGKNKQGQKVEIYFDTKTGKAVKSEID</sequence>
<keyword evidence="1" id="KW-0732">Signal</keyword>
<feature type="domain" description="PepSY" evidence="2">
    <location>
        <begin position="7"/>
        <end position="86"/>
    </location>
</feature>
<dbReference type="InterPro" id="IPR025711">
    <property type="entry name" value="PepSY"/>
</dbReference>
<evidence type="ECO:0000256" key="1">
    <source>
        <dbReference type="SAM" id="SignalP"/>
    </source>
</evidence>
<comment type="caution">
    <text evidence="3">The sequence shown here is derived from an EMBL/GenBank/DDBJ whole genome shotgun (WGS) entry which is preliminary data.</text>
</comment>
<dbReference type="PATRIC" id="fig|1470200.3.peg.1889"/>
<evidence type="ECO:0000313" key="4">
    <source>
        <dbReference type="Proteomes" id="UP000036027"/>
    </source>
</evidence>
<gene>
    <name evidence="3" type="ORF">PL75_03825</name>
</gene>
<dbReference type="Proteomes" id="UP000036027">
    <property type="component" value="Unassembled WGS sequence"/>
</dbReference>
<dbReference type="RefSeq" id="WP_047760583.1">
    <property type="nucleotide sequence ID" value="NZ_CP091510.1"/>
</dbReference>
<protein>
    <submittedName>
        <fullName evidence="3">Signal peptide protein</fullName>
    </submittedName>
</protein>
<name>A0A0J0YT66_9NEIS</name>
<feature type="signal peptide" evidence="1">
    <location>
        <begin position="1"/>
        <end position="20"/>
    </location>
</feature>
<dbReference type="Pfam" id="PF13670">
    <property type="entry name" value="PepSY_2"/>
    <property type="match status" value="1"/>
</dbReference>
<dbReference type="EMBL" id="JTDO01000004">
    <property type="protein sequence ID" value="KLT73350.1"/>
    <property type="molecule type" value="Genomic_DNA"/>
</dbReference>
<dbReference type="AlphaFoldDB" id="A0A0J0YT66"/>
<keyword evidence="4" id="KW-1185">Reference proteome</keyword>
<dbReference type="STRING" id="1470200.PL75_03825"/>
<evidence type="ECO:0000259" key="2">
    <source>
        <dbReference type="Pfam" id="PF13670"/>
    </source>
</evidence>
<evidence type="ECO:0000313" key="3">
    <source>
        <dbReference type="EMBL" id="KLT73350.1"/>
    </source>
</evidence>
<feature type="chain" id="PRO_5005247460" evidence="1">
    <location>
        <begin position="21"/>
        <end position="88"/>
    </location>
</feature>
<accession>A0A0J0YT66</accession>
<organism evidence="3 4">
    <name type="scientific">Neisseria arctica</name>
    <dbReference type="NCBI Taxonomy" id="1470200"/>
    <lineage>
        <taxon>Bacteria</taxon>
        <taxon>Pseudomonadati</taxon>
        <taxon>Pseudomonadota</taxon>
        <taxon>Betaproteobacteria</taxon>
        <taxon>Neisseriales</taxon>
        <taxon>Neisseriaceae</taxon>
        <taxon>Neisseria</taxon>
    </lineage>
</organism>